<protein>
    <submittedName>
        <fullName evidence="2 3">Uncharacterized protein</fullName>
    </submittedName>
</protein>
<reference evidence="3" key="3">
    <citation type="submission" date="2015-06" db="UniProtKB">
        <authorList>
            <consortium name="EnsemblMetazoa"/>
        </authorList>
    </citation>
    <scope>IDENTIFICATION</scope>
</reference>
<dbReference type="AlphaFoldDB" id="R7UYB2"/>
<keyword evidence="1" id="KW-0812">Transmembrane</keyword>
<keyword evidence="1" id="KW-0472">Membrane</keyword>
<dbReference type="Proteomes" id="UP000014760">
    <property type="component" value="Unassembled WGS sequence"/>
</dbReference>
<dbReference type="EnsemblMetazoa" id="CapteT217938">
    <property type="protein sequence ID" value="CapteP217938"/>
    <property type="gene ID" value="CapteG217938"/>
</dbReference>
<accession>R7UYB2</accession>
<organism evidence="2">
    <name type="scientific">Capitella teleta</name>
    <name type="common">Polychaete worm</name>
    <dbReference type="NCBI Taxonomy" id="283909"/>
    <lineage>
        <taxon>Eukaryota</taxon>
        <taxon>Metazoa</taxon>
        <taxon>Spiralia</taxon>
        <taxon>Lophotrochozoa</taxon>
        <taxon>Annelida</taxon>
        <taxon>Polychaeta</taxon>
        <taxon>Sedentaria</taxon>
        <taxon>Scolecida</taxon>
        <taxon>Capitellidae</taxon>
        <taxon>Capitella</taxon>
    </lineage>
</organism>
<dbReference type="EMBL" id="KB299094">
    <property type="protein sequence ID" value="ELU08421.1"/>
    <property type="molecule type" value="Genomic_DNA"/>
</dbReference>
<reference evidence="4" key="1">
    <citation type="submission" date="2012-12" db="EMBL/GenBank/DDBJ databases">
        <authorList>
            <person name="Hellsten U."/>
            <person name="Grimwood J."/>
            <person name="Chapman J.A."/>
            <person name="Shapiro H."/>
            <person name="Aerts A."/>
            <person name="Otillar R.P."/>
            <person name="Terry A.Y."/>
            <person name="Boore J.L."/>
            <person name="Simakov O."/>
            <person name="Marletaz F."/>
            <person name="Cho S.-J."/>
            <person name="Edsinger-Gonzales E."/>
            <person name="Havlak P."/>
            <person name="Kuo D.-H."/>
            <person name="Larsson T."/>
            <person name="Lv J."/>
            <person name="Arendt D."/>
            <person name="Savage R."/>
            <person name="Osoegawa K."/>
            <person name="de Jong P."/>
            <person name="Lindberg D.R."/>
            <person name="Seaver E.C."/>
            <person name="Weisblat D.A."/>
            <person name="Putnam N.H."/>
            <person name="Grigoriev I.V."/>
            <person name="Rokhsar D.S."/>
        </authorList>
    </citation>
    <scope>NUCLEOTIDE SEQUENCE</scope>
    <source>
        <strain evidence="4">I ESC-2004</strain>
    </source>
</reference>
<dbReference type="HOGENOM" id="CLU_795112_0_0_1"/>
<proteinExistence type="predicted"/>
<evidence type="ECO:0000313" key="2">
    <source>
        <dbReference type="EMBL" id="ELU08421.1"/>
    </source>
</evidence>
<evidence type="ECO:0000313" key="4">
    <source>
        <dbReference type="Proteomes" id="UP000014760"/>
    </source>
</evidence>
<gene>
    <name evidence="2" type="ORF">CAPTEDRAFT_217938</name>
</gene>
<keyword evidence="1" id="KW-1133">Transmembrane helix</keyword>
<feature type="transmembrane region" description="Helical" evidence="1">
    <location>
        <begin position="317"/>
        <end position="344"/>
    </location>
</feature>
<sequence length="349" mass="39052">MLIRVIDKVITSLLRVKLTGSEKYHKRVQIIVTNREYNDKTANKLSLREELCKHFVTGTSTYTAEVNRFRRALSSDVLSKMLGSGNSAPTPQNPAFQQTDLLANKTGELVDMKIGEKVMPQNNGKDVDIQLEIPVVTENKTEAPKPAPIIVQASAPPQQPVVIVENKQTEAPRPIIIENQQTELPRSIIIENQPTEAPKPPVIIEQQVEATRPPETIIIEEPAKKPQPPKIIVKKPVTAQPATQQNIIVENIPAETEAPKVIIEKAETEEPEEEDIIVVPRKTTQRPVPKALVIDQMVDRQENTGDRLVVRLSLFEFFIAGMLFIITSTLCASLSWGVYLCGWINRKHI</sequence>
<reference evidence="2 4" key="2">
    <citation type="journal article" date="2013" name="Nature">
        <title>Insights into bilaterian evolution from three spiralian genomes.</title>
        <authorList>
            <person name="Simakov O."/>
            <person name="Marletaz F."/>
            <person name="Cho S.J."/>
            <person name="Edsinger-Gonzales E."/>
            <person name="Havlak P."/>
            <person name="Hellsten U."/>
            <person name="Kuo D.H."/>
            <person name="Larsson T."/>
            <person name="Lv J."/>
            <person name="Arendt D."/>
            <person name="Savage R."/>
            <person name="Osoegawa K."/>
            <person name="de Jong P."/>
            <person name="Grimwood J."/>
            <person name="Chapman J.A."/>
            <person name="Shapiro H."/>
            <person name="Aerts A."/>
            <person name="Otillar R.P."/>
            <person name="Terry A.Y."/>
            <person name="Boore J.L."/>
            <person name="Grigoriev I.V."/>
            <person name="Lindberg D.R."/>
            <person name="Seaver E.C."/>
            <person name="Weisblat D.A."/>
            <person name="Putnam N.H."/>
            <person name="Rokhsar D.S."/>
        </authorList>
    </citation>
    <scope>NUCLEOTIDE SEQUENCE</scope>
    <source>
        <strain evidence="2 4">I ESC-2004</strain>
    </source>
</reference>
<evidence type="ECO:0000313" key="3">
    <source>
        <dbReference type="EnsemblMetazoa" id="CapteP217938"/>
    </source>
</evidence>
<dbReference type="EMBL" id="AMQN01006758">
    <property type="status" value="NOT_ANNOTATED_CDS"/>
    <property type="molecule type" value="Genomic_DNA"/>
</dbReference>
<keyword evidence="4" id="KW-1185">Reference proteome</keyword>
<name>R7UYB2_CAPTE</name>
<evidence type="ECO:0000256" key="1">
    <source>
        <dbReference type="SAM" id="Phobius"/>
    </source>
</evidence>